<sequence>MSEDELRRLVNIPSAKWSPVYLSLVGSLVNRNGIYNFFHDYLRQAVEAEELPFLLYEAGEMESLKETLSDLNLFQQLMATEQGKYDLIHYWKLFDDFNEVSKVYKEQLEYFNGNRQSEDFLKLSKSLAQLFIDLSLLDDAKYNLGTVYFASNHFARAKYQWQEAVKVFECLLGVEHCNTIAAADAVREVTVLVNSN</sequence>
<dbReference type="AlphaFoldDB" id="A0AA36FDW5"/>
<dbReference type="InterPro" id="IPR051191">
    <property type="entry name" value="DCAF12"/>
</dbReference>
<evidence type="ECO:0000313" key="2">
    <source>
        <dbReference type="EMBL" id="CAI9733594.1"/>
    </source>
</evidence>
<evidence type="ECO:0000313" key="3">
    <source>
        <dbReference type="Proteomes" id="UP001162480"/>
    </source>
</evidence>
<accession>A0AA36FDW5</accession>
<keyword evidence="1" id="KW-0677">Repeat</keyword>
<dbReference type="Proteomes" id="UP001162480">
    <property type="component" value="Chromosome 14"/>
</dbReference>
<dbReference type="EMBL" id="OX597827">
    <property type="protein sequence ID" value="CAI9733594.1"/>
    <property type="molecule type" value="Genomic_DNA"/>
</dbReference>
<proteinExistence type="predicted"/>
<protein>
    <recommendedName>
        <fullName evidence="4">Tetratricopeptide repeat protein</fullName>
    </recommendedName>
</protein>
<evidence type="ECO:0008006" key="4">
    <source>
        <dbReference type="Google" id="ProtNLM"/>
    </source>
</evidence>
<reference evidence="2" key="1">
    <citation type="submission" date="2023-08" db="EMBL/GenBank/DDBJ databases">
        <authorList>
            <person name="Alioto T."/>
            <person name="Alioto T."/>
            <person name="Gomez Garrido J."/>
        </authorList>
    </citation>
    <scope>NUCLEOTIDE SEQUENCE</scope>
</reference>
<dbReference type="GO" id="GO:0080008">
    <property type="term" value="C:Cul4-RING E3 ubiquitin ligase complex"/>
    <property type="evidence" value="ECO:0007669"/>
    <property type="project" value="TreeGrafter"/>
</dbReference>
<evidence type="ECO:0000256" key="1">
    <source>
        <dbReference type="ARBA" id="ARBA00022737"/>
    </source>
</evidence>
<keyword evidence="3" id="KW-1185">Reference proteome</keyword>
<gene>
    <name evidence="2" type="ORF">OCTVUL_1B026009</name>
</gene>
<dbReference type="PANTHER" id="PTHR19860:SF17">
    <property type="entry name" value="FBA DOMAIN-CONTAINING PROTEIN"/>
    <property type="match status" value="1"/>
</dbReference>
<dbReference type="PANTHER" id="PTHR19860">
    <property type="entry name" value="DDB1- AND CUL4-ASSOCIATED FACTOR 12-RELATED"/>
    <property type="match status" value="1"/>
</dbReference>
<name>A0AA36FDW5_OCTVU</name>
<organism evidence="2 3">
    <name type="scientific">Octopus vulgaris</name>
    <name type="common">Common octopus</name>
    <dbReference type="NCBI Taxonomy" id="6645"/>
    <lineage>
        <taxon>Eukaryota</taxon>
        <taxon>Metazoa</taxon>
        <taxon>Spiralia</taxon>
        <taxon>Lophotrochozoa</taxon>
        <taxon>Mollusca</taxon>
        <taxon>Cephalopoda</taxon>
        <taxon>Coleoidea</taxon>
        <taxon>Octopodiformes</taxon>
        <taxon>Octopoda</taxon>
        <taxon>Incirrata</taxon>
        <taxon>Octopodidae</taxon>
        <taxon>Octopus</taxon>
    </lineage>
</organism>